<dbReference type="Gene3D" id="1.10.150.50">
    <property type="entry name" value="Transcription Factor, Ets-1"/>
    <property type="match status" value="1"/>
</dbReference>
<dbReference type="InterPro" id="IPR013761">
    <property type="entry name" value="SAM/pointed_sf"/>
</dbReference>
<sequence length="340" mass="38615">MPEGDGSEQPAIKHVVSVEIESGTAGESPSKNGADETIQDQPPGSKGAENPRERESSSQSKGSDQPTSSKATTKKSRKPIFISYSPDGGFVERRFVCETVRQFKENNLAEDVWFDKDEQNLNSATWFSQRMETAEKCRAAVCILTQSYFHCPVSVYELRILSERQKAINPPKVFLVLLEEVDLPKQFHPLIDDCVNLAIPAFYRLSLPEKASIVIGSLMTKVEPFAVVNAPFVPPVREDDFTDRYKKRNLCGWTANDLQSWLFDLGIREFYRQSFAEMFMDGFLLMSAMDQDMLEHLSVDSKVVRKKLLQQIVSILEKEQKQAESWHLRARSQRPKPDSV</sequence>
<organism evidence="4 5">
    <name type="scientific">Stichopus japonicus</name>
    <name type="common">Sea cucumber</name>
    <dbReference type="NCBI Taxonomy" id="307972"/>
    <lineage>
        <taxon>Eukaryota</taxon>
        <taxon>Metazoa</taxon>
        <taxon>Echinodermata</taxon>
        <taxon>Eleutherozoa</taxon>
        <taxon>Echinozoa</taxon>
        <taxon>Holothuroidea</taxon>
        <taxon>Aspidochirotacea</taxon>
        <taxon>Aspidochirotida</taxon>
        <taxon>Stichopodidae</taxon>
        <taxon>Apostichopus</taxon>
    </lineage>
</organism>
<dbReference type="Gene3D" id="3.40.50.10140">
    <property type="entry name" value="Toll/interleukin-1 receptor homology (TIR) domain"/>
    <property type="match status" value="1"/>
</dbReference>
<dbReference type="AlphaFoldDB" id="A0A2G8L6T0"/>
<dbReference type="InterPro" id="IPR001660">
    <property type="entry name" value="SAM"/>
</dbReference>
<dbReference type="SUPFAM" id="SSF52200">
    <property type="entry name" value="Toll/Interleukin receptor TIR domain"/>
    <property type="match status" value="1"/>
</dbReference>
<protein>
    <submittedName>
        <fullName evidence="4">Uncharacterized protein</fullName>
    </submittedName>
</protein>
<dbReference type="PROSITE" id="PS50104">
    <property type="entry name" value="TIR"/>
    <property type="match status" value="1"/>
</dbReference>
<evidence type="ECO:0000259" key="2">
    <source>
        <dbReference type="PROSITE" id="PS50104"/>
    </source>
</evidence>
<dbReference type="PROSITE" id="PS50105">
    <property type="entry name" value="SAM_DOMAIN"/>
    <property type="match status" value="1"/>
</dbReference>
<name>A0A2G8L6T0_STIJA</name>
<dbReference type="InterPro" id="IPR035897">
    <property type="entry name" value="Toll_tir_struct_dom_sf"/>
</dbReference>
<feature type="region of interest" description="Disordered" evidence="1">
    <location>
        <begin position="1"/>
        <end position="80"/>
    </location>
</feature>
<dbReference type="Pfam" id="PF13676">
    <property type="entry name" value="TIR_2"/>
    <property type="match status" value="1"/>
</dbReference>
<dbReference type="SUPFAM" id="SSF47769">
    <property type="entry name" value="SAM/Pointed domain"/>
    <property type="match status" value="1"/>
</dbReference>
<dbReference type="GO" id="GO:0007165">
    <property type="term" value="P:signal transduction"/>
    <property type="evidence" value="ECO:0007669"/>
    <property type="project" value="InterPro"/>
</dbReference>
<gene>
    <name evidence="4" type="ORF">BSL78_07125</name>
</gene>
<evidence type="ECO:0000256" key="1">
    <source>
        <dbReference type="SAM" id="MobiDB-lite"/>
    </source>
</evidence>
<feature type="compositionally biased region" description="Polar residues" evidence="1">
    <location>
        <begin position="57"/>
        <end position="66"/>
    </location>
</feature>
<dbReference type="STRING" id="307972.A0A2G8L6T0"/>
<proteinExistence type="predicted"/>
<feature type="domain" description="SAM" evidence="3">
    <location>
        <begin position="253"/>
        <end position="318"/>
    </location>
</feature>
<evidence type="ECO:0000313" key="4">
    <source>
        <dbReference type="EMBL" id="PIK55977.1"/>
    </source>
</evidence>
<dbReference type="InterPro" id="IPR000157">
    <property type="entry name" value="TIR_dom"/>
</dbReference>
<evidence type="ECO:0000259" key="3">
    <source>
        <dbReference type="PROSITE" id="PS50105"/>
    </source>
</evidence>
<accession>A0A2G8L6T0</accession>
<reference evidence="4 5" key="1">
    <citation type="journal article" date="2017" name="PLoS Biol.">
        <title>The sea cucumber genome provides insights into morphological evolution and visceral regeneration.</title>
        <authorList>
            <person name="Zhang X."/>
            <person name="Sun L."/>
            <person name="Yuan J."/>
            <person name="Sun Y."/>
            <person name="Gao Y."/>
            <person name="Zhang L."/>
            <person name="Li S."/>
            <person name="Dai H."/>
            <person name="Hamel J.F."/>
            <person name="Liu C."/>
            <person name="Yu Y."/>
            <person name="Liu S."/>
            <person name="Lin W."/>
            <person name="Guo K."/>
            <person name="Jin S."/>
            <person name="Xu P."/>
            <person name="Storey K.B."/>
            <person name="Huan P."/>
            <person name="Zhang T."/>
            <person name="Zhou Y."/>
            <person name="Zhang J."/>
            <person name="Lin C."/>
            <person name="Li X."/>
            <person name="Xing L."/>
            <person name="Huo D."/>
            <person name="Sun M."/>
            <person name="Wang L."/>
            <person name="Mercier A."/>
            <person name="Li F."/>
            <person name="Yang H."/>
            <person name="Xiang J."/>
        </authorList>
    </citation>
    <scope>NUCLEOTIDE SEQUENCE [LARGE SCALE GENOMIC DNA]</scope>
    <source>
        <strain evidence="4">Shaxun</strain>
        <tissue evidence="4">Muscle</tissue>
    </source>
</reference>
<evidence type="ECO:0000313" key="5">
    <source>
        <dbReference type="Proteomes" id="UP000230750"/>
    </source>
</evidence>
<dbReference type="Proteomes" id="UP000230750">
    <property type="component" value="Unassembled WGS sequence"/>
</dbReference>
<comment type="caution">
    <text evidence="4">The sequence shown here is derived from an EMBL/GenBank/DDBJ whole genome shotgun (WGS) entry which is preliminary data.</text>
</comment>
<dbReference type="PANTHER" id="PTHR47508">
    <property type="entry name" value="SAM DOMAIN-CONTAINING PROTEIN-RELATED"/>
    <property type="match status" value="1"/>
</dbReference>
<dbReference type="EMBL" id="MRZV01000193">
    <property type="protein sequence ID" value="PIK55977.1"/>
    <property type="molecule type" value="Genomic_DNA"/>
</dbReference>
<dbReference type="PANTHER" id="PTHR47508:SF2">
    <property type="entry name" value="TIR DOMAIN-CONTAINING PROTEIN"/>
    <property type="match status" value="1"/>
</dbReference>
<dbReference type="SMART" id="SM00454">
    <property type="entry name" value="SAM"/>
    <property type="match status" value="1"/>
</dbReference>
<keyword evidence="5" id="KW-1185">Reference proteome</keyword>
<dbReference type="OrthoDB" id="6078042at2759"/>
<feature type="domain" description="TIR" evidence="2">
    <location>
        <begin position="76"/>
        <end position="222"/>
    </location>
</feature>